<protein>
    <submittedName>
        <fullName evidence="1">Uncharacterized protein</fullName>
    </submittedName>
</protein>
<reference evidence="1" key="1">
    <citation type="journal article" date="2015" name="Nature">
        <title>Complex archaea that bridge the gap between prokaryotes and eukaryotes.</title>
        <authorList>
            <person name="Spang A."/>
            <person name="Saw J.H."/>
            <person name="Jorgensen S.L."/>
            <person name="Zaremba-Niedzwiedzka K."/>
            <person name="Martijn J."/>
            <person name="Lind A.E."/>
            <person name="van Eijk R."/>
            <person name="Schleper C."/>
            <person name="Guy L."/>
            <person name="Ettema T.J."/>
        </authorList>
    </citation>
    <scope>NUCLEOTIDE SEQUENCE</scope>
</reference>
<gene>
    <name evidence="1" type="ORF">LCGC14_3157160</name>
</gene>
<proteinExistence type="predicted"/>
<dbReference type="AlphaFoldDB" id="A0A0F8VSA7"/>
<sequence>VGSYWPELTHPPDGWPLVGQVQKVYDKPAGGYHTKIHRPLR</sequence>
<feature type="non-terminal residue" evidence="1">
    <location>
        <position position="1"/>
    </location>
</feature>
<dbReference type="EMBL" id="LAZR01069675">
    <property type="protein sequence ID" value="KKK47243.1"/>
    <property type="molecule type" value="Genomic_DNA"/>
</dbReference>
<organism evidence="1">
    <name type="scientific">marine sediment metagenome</name>
    <dbReference type="NCBI Taxonomy" id="412755"/>
    <lineage>
        <taxon>unclassified sequences</taxon>
        <taxon>metagenomes</taxon>
        <taxon>ecological metagenomes</taxon>
    </lineage>
</organism>
<accession>A0A0F8VSA7</accession>
<evidence type="ECO:0000313" key="1">
    <source>
        <dbReference type="EMBL" id="KKK47243.1"/>
    </source>
</evidence>
<comment type="caution">
    <text evidence="1">The sequence shown here is derived from an EMBL/GenBank/DDBJ whole genome shotgun (WGS) entry which is preliminary data.</text>
</comment>
<name>A0A0F8VSA7_9ZZZZ</name>